<organism evidence="8">
    <name type="scientific">Aplanochytrium stocchinoi</name>
    <dbReference type="NCBI Taxonomy" id="215587"/>
    <lineage>
        <taxon>Eukaryota</taxon>
        <taxon>Sar</taxon>
        <taxon>Stramenopiles</taxon>
        <taxon>Bigyra</taxon>
        <taxon>Labyrinthulomycetes</taxon>
        <taxon>Thraustochytrida</taxon>
        <taxon>Thraustochytriidae</taxon>
        <taxon>Aplanochytrium</taxon>
    </lineage>
</organism>
<dbReference type="AlphaFoldDB" id="A0A7S3LKK9"/>
<evidence type="ECO:0000256" key="6">
    <source>
        <dbReference type="ARBA" id="ARBA00023136"/>
    </source>
</evidence>
<keyword evidence="4 7" id="KW-0812">Transmembrane</keyword>
<gene>
    <name evidence="8" type="ORF">ASTO00021_LOCUS4608</name>
</gene>
<dbReference type="InterPro" id="IPR018383">
    <property type="entry name" value="UPF0324_pro"/>
</dbReference>
<keyword evidence="6 7" id="KW-0472">Membrane</keyword>
<evidence type="ECO:0000256" key="2">
    <source>
        <dbReference type="ARBA" id="ARBA00007977"/>
    </source>
</evidence>
<evidence type="ECO:0000256" key="7">
    <source>
        <dbReference type="SAM" id="Phobius"/>
    </source>
</evidence>
<comment type="similarity">
    <text evidence="2">Belongs to the UPF0324 family.</text>
</comment>
<evidence type="ECO:0000256" key="3">
    <source>
        <dbReference type="ARBA" id="ARBA00022475"/>
    </source>
</evidence>
<keyword evidence="3" id="KW-1003">Cell membrane</keyword>
<sequence>MGLPPKMSSLIAAGTSICGVTAITAVAPAIKANQQETGFAIANVVAFGTIGMLTYPYLAHSIMTSSHQIGMFLGLAIHDTSQVIGSALTYATVYGDEEVLKVAAITKLSRNLFLAGVIPGLAYMTAKREGAVKASSSLLPSAAEIKKYIPGFVIGFVGMSALRTAGDISLENYGSALGLMDGDQWKWATSVVGSEIGSHYLLGTAMAAVGLGTSASALKGVGYKPFVVGLAGAGVVGVTGFTTTMILTTLFL</sequence>
<evidence type="ECO:0000256" key="5">
    <source>
        <dbReference type="ARBA" id="ARBA00022989"/>
    </source>
</evidence>
<dbReference type="Pfam" id="PF03601">
    <property type="entry name" value="Cons_hypoth698"/>
    <property type="match status" value="1"/>
</dbReference>
<reference evidence="8" key="1">
    <citation type="submission" date="2021-01" db="EMBL/GenBank/DDBJ databases">
        <authorList>
            <person name="Corre E."/>
            <person name="Pelletier E."/>
            <person name="Niang G."/>
            <person name="Scheremetjew M."/>
            <person name="Finn R."/>
            <person name="Kale V."/>
            <person name="Holt S."/>
            <person name="Cochrane G."/>
            <person name="Meng A."/>
            <person name="Brown T."/>
            <person name="Cohen L."/>
        </authorList>
    </citation>
    <scope>NUCLEOTIDE SEQUENCE</scope>
    <source>
        <strain evidence="8">GSBS06</strain>
    </source>
</reference>
<proteinExistence type="inferred from homology"/>
<feature type="transmembrane region" description="Helical" evidence="7">
    <location>
        <begin position="38"/>
        <end position="58"/>
    </location>
</feature>
<evidence type="ECO:0000256" key="1">
    <source>
        <dbReference type="ARBA" id="ARBA00004651"/>
    </source>
</evidence>
<name>A0A7S3LKK9_9STRA</name>
<dbReference type="PANTHER" id="PTHR30106">
    <property type="entry name" value="INNER MEMBRANE PROTEIN YEIH-RELATED"/>
    <property type="match status" value="1"/>
</dbReference>
<evidence type="ECO:0000256" key="4">
    <source>
        <dbReference type="ARBA" id="ARBA00022692"/>
    </source>
</evidence>
<accession>A0A7S3LKK9</accession>
<keyword evidence="5 7" id="KW-1133">Transmembrane helix</keyword>
<dbReference type="PANTHER" id="PTHR30106:SF2">
    <property type="entry name" value="UPF0324 INNER MEMBRANE PROTEIN YEIH"/>
    <property type="match status" value="1"/>
</dbReference>
<dbReference type="GO" id="GO:0005886">
    <property type="term" value="C:plasma membrane"/>
    <property type="evidence" value="ECO:0007669"/>
    <property type="project" value="UniProtKB-SubCell"/>
</dbReference>
<feature type="transmembrane region" description="Helical" evidence="7">
    <location>
        <begin position="226"/>
        <end position="251"/>
    </location>
</feature>
<comment type="subcellular location">
    <subcellularLocation>
        <location evidence="1">Cell membrane</location>
        <topology evidence="1">Multi-pass membrane protein</topology>
    </subcellularLocation>
</comment>
<protein>
    <submittedName>
        <fullName evidence="8">Uncharacterized protein</fullName>
    </submittedName>
</protein>
<evidence type="ECO:0000313" key="8">
    <source>
        <dbReference type="EMBL" id="CAE0434308.1"/>
    </source>
</evidence>
<dbReference type="EMBL" id="HBIN01006312">
    <property type="protein sequence ID" value="CAE0434308.1"/>
    <property type="molecule type" value="Transcribed_RNA"/>
</dbReference>